<keyword evidence="4" id="KW-0520">NAD</keyword>
<evidence type="ECO:0000313" key="8">
    <source>
        <dbReference type="EMBL" id="MBX8631502.1"/>
    </source>
</evidence>
<dbReference type="FunFam" id="3.40.309.10:FF:000012">
    <property type="entry name" value="Betaine aldehyde dehydrogenase"/>
    <property type="match status" value="1"/>
</dbReference>
<evidence type="ECO:0000256" key="4">
    <source>
        <dbReference type="ARBA" id="ARBA00023027"/>
    </source>
</evidence>
<dbReference type="InterPro" id="IPR016160">
    <property type="entry name" value="Ald_DH_CS_CYS"/>
</dbReference>
<dbReference type="GO" id="GO:0018480">
    <property type="term" value="F:5-carboxymethyl-2-hydroxymuconic-semialdehyde dehydrogenase activity"/>
    <property type="evidence" value="ECO:0007669"/>
    <property type="project" value="InterPro"/>
</dbReference>
<dbReference type="FunFam" id="3.40.605.10:FF:000007">
    <property type="entry name" value="NAD/NADP-dependent betaine aldehyde dehydrogenase"/>
    <property type="match status" value="1"/>
</dbReference>
<protein>
    <submittedName>
        <fullName evidence="8">5-carboxymethyl-2-hydroxymuconate semialdehyde dehydrogenase</fullName>
    </submittedName>
</protein>
<feature type="active site" evidence="5">
    <location>
        <position position="256"/>
    </location>
</feature>
<dbReference type="NCBIfam" id="TIGR02299">
    <property type="entry name" value="HpaE"/>
    <property type="match status" value="1"/>
</dbReference>
<dbReference type="PROSITE" id="PS00070">
    <property type="entry name" value="ALDEHYDE_DEHYDR_CYS"/>
    <property type="match status" value="1"/>
</dbReference>
<accession>A0A8J7YIS6</accession>
<dbReference type="Gene3D" id="3.40.309.10">
    <property type="entry name" value="Aldehyde Dehydrogenase, Chain A, domain 2"/>
    <property type="match status" value="1"/>
</dbReference>
<organism evidence="8 9">
    <name type="scientific">Candidatus Sysuiplasma superficiale</name>
    <dbReference type="NCBI Taxonomy" id="2823368"/>
    <lineage>
        <taxon>Archaea</taxon>
        <taxon>Methanobacteriati</taxon>
        <taxon>Thermoplasmatota</taxon>
        <taxon>Thermoplasmata</taxon>
        <taxon>Candidatus Sysuiplasmatales</taxon>
        <taxon>Candidatus Sysuiplasmataceae</taxon>
        <taxon>Candidatus Sysuiplasma</taxon>
    </lineage>
</organism>
<proteinExistence type="inferred from homology"/>
<keyword evidence="3 6" id="KW-0560">Oxidoreductase</keyword>
<dbReference type="PROSITE" id="PS00687">
    <property type="entry name" value="ALDEHYDE_DEHYDR_GLU"/>
    <property type="match status" value="1"/>
</dbReference>
<dbReference type="InterPro" id="IPR029510">
    <property type="entry name" value="Ald_DH_CS_GLU"/>
</dbReference>
<comment type="caution">
    <text evidence="8">The sequence shown here is derived from an EMBL/GenBank/DDBJ whole genome shotgun (WGS) entry which is preliminary data.</text>
</comment>
<dbReference type="PANTHER" id="PTHR43720:SF2">
    <property type="entry name" value="2-AMINOMUCONIC SEMIALDEHYDE DEHYDROGENASE"/>
    <property type="match status" value="1"/>
</dbReference>
<evidence type="ECO:0000256" key="5">
    <source>
        <dbReference type="PROSITE-ProRule" id="PRU10007"/>
    </source>
</evidence>
<dbReference type="InterPro" id="IPR015590">
    <property type="entry name" value="Aldehyde_DH_dom"/>
</dbReference>
<evidence type="ECO:0000256" key="1">
    <source>
        <dbReference type="ARBA" id="ARBA00009986"/>
    </source>
</evidence>
<comment type="similarity">
    <text evidence="1 6">Belongs to the aldehyde dehydrogenase family.</text>
</comment>
<evidence type="ECO:0000256" key="3">
    <source>
        <dbReference type="ARBA" id="ARBA00023002"/>
    </source>
</evidence>
<dbReference type="Proteomes" id="UP000716004">
    <property type="component" value="Unassembled WGS sequence"/>
</dbReference>
<dbReference type="InterPro" id="IPR016162">
    <property type="entry name" value="Ald_DH_N"/>
</dbReference>
<dbReference type="InterPro" id="IPR016161">
    <property type="entry name" value="Ald_DH/histidinol_DH"/>
</dbReference>
<dbReference type="PANTHER" id="PTHR43720">
    <property type="entry name" value="2-AMINOMUCONIC SEMIALDEHYDE DEHYDROGENASE"/>
    <property type="match status" value="1"/>
</dbReference>
<sequence length="509" mass="55287">MSAERLTNRPAKHYIGGRFVVSRNGEYFEDISPSDNSVIARIPSGDSDDIDDAVASASKAFEGHGWRDVDAEDRGNVLNEIADAIDENAEELSVLEAIDTGIPVRQTRGQVARAAENFRFFADMATEISGQSFPFRGEFVNYTEKRPAGVAGLITPWNTPLMLETWKIAPCLAAGDTCVLKPAEWSPLTASRLAELIDGTSLPKGVFNLVHGFGETAGASLVSHPGVRLISFTGETVTGMEIMRNGASTLKRFSMELGGKSPAVVFEDADIERAVDAVIFGVYSLNGERCTANSRLLLQDSIYDDFVNAVAERIGNITIGDPLDEQTEIGPLIHPEHLKRVMGYIESGKEEGAVLLQGGRRPAGLREGNYLEPTLFTEVDNSMKIAREEIFGPVLVALRFSDEAEAISIANDTQYGLASYVWSRDIGRAHRVASALDAGLCWINSHNVRDLRTPFGGMKCSGIGREGGRYSFDFYMEEKTVHVSLGRHRIPRFGSSVRGGGAKTTGSSK</sequence>
<gene>
    <name evidence="8" type="primary">hpaE</name>
    <name evidence="8" type="ORF">J9259_03140</name>
</gene>
<evidence type="ECO:0000256" key="6">
    <source>
        <dbReference type="RuleBase" id="RU003345"/>
    </source>
</evidence>
<name>A0A8J7YIS6_9ARCH</name>
<feature type="domain" description="Aldehyde dehydrogenase" evidence="7">
    <location>
        <begin position="23"/>
        <end position="481"/>
    </location>
</feature>
<evidence type="ECO:0000259" key="7">
    <source>
        <dbReference type="Pfam" id="PF00171"/>
    </source>
</evidence>
<dbReference type="Gene3D" id="3.40.605.10">
    <property type="entry name" value="Aldehyde Dehydrogenase, Chain A, domain 1"/>
    <property type="match status" value="1"/>
</dbReference>
<reference evidence="8" key="1">
    <citation type="submission" date="2021-04" db="EMBL/GenBank/DDBJ databases">
        <title>Genomic insights into ecological role and evolution of a novel Thermoplasmata order Candidatus Sysuiplasmatales.</title>
        <authorList>
            <person name="Yuan Y."/>
        </authorList>
    </citation>
    <scope>NUCLEOTIDE SEQUENCE</scope>
    <source>
        <strain evidence="8">YP2-bin.285</strain>
    </source>
</reference>
<evidence type="ECO:0000313" key="9">
    <source>
        <dbReference type="Proteomes" id="UP000716004"/>
    </source>
</evidence>
<dbReference type="InterPro" id="IPR011985">
    <property type="entry name" value="DH_HpaE"/>
</dbReference>
<dbReference type="InterPro" id="IPR016163">
    <property type="entry name" value="Ald_DH_C"/>
</dbReference>
<dbReference type="Pfam" id="PF00171">
    <property type="entry name" value="Aldedh"/>
    <property type="match status" value="1"/>
</dbReference>
<dbReference type="AlphaFoldDB" id="A0A8J7YIS6"/>
<comment type="subunit">
    <text evidence="2">Homotetramer.</text>
</comment>
<evidence type="ECO:0000256" key="2">
    <source>
        <dbReference type="ARBA" id="ARBA00011881"/>
    </source>
</evidence>
<dbReference type="CDD" id="cd07093">
    <property type="entry name" value="ALDH_F8_HMSADH"/>
    <property type="match status" value="1"/>
</dbReference>
<dbReference type="SUPFAM" id="SSF53720">
    <property type="entry name" value="ALDH-like"/>
    <property type="match status" value="1"/>
</dbReference>
<dbReference type="GO" id="GO:1901023">
    <property type="term" value="P:4-hydroxyphenylacetate catabolic process"/>
    <property type="evidence" value="ECO:0007669"/>
    <property type="project" value="InterPro"/>
</dbReference>
<dbReference type="EMBL" id="JAGVSJ010000005">
    <property type="protein sequence ID" value="MBX8631502.1"/>
    <property type="molecule type" value="Genomic_DNA"/>
</dbReference>